<feature type="compositionally biased region" description="Polar residues" evidence="1">
    <location>
        <begin position="165"/>
        <end position="177"/>
    </location>
</feature>
<dbReference type="Proteomes" id="UP000694540">
    <property type="component" value="Unplaced"/>
</dbReference>
<reference evidence="3" key="2">
    <citation type="submission" date="2025-09" db="UniProtKB">
        <authorList>
            <consortium name="Ensembl"/>
        </authorList>
    </citation>
    <scope>IDENTIFICATION</scope>
</reference>
<organism evidence="3 4">
    <name type="scientific">Catagonus wagneri</name>
    <name type="common">Chacoan peccary</name>
    <dbReference type="NCBI Taxonomy" id="51154"/>
    <lineage>
        <taxon>Eukaryota</taxon>
        <taxon>Metazoa</taxon>
        <taxon>Chordata</taxon>
        <taxon>Craniata</taxon>
        <taxon>Vertebrata</taxon>
        <taxon>Euteleostomi</taxon>
        <taxon>Mammalia</taxon>
        <taxon>Eutheria</taxon>
        <taxon>Laurasiatheria</taxon>
        <taxon>Artiodactyla</taxon>
        <taxon>Suina</taxon>
        <taxon>Tayassuidae</taxon>
        <taxon>Catagonus</taxon>
    </lineage>
</organism>
<feature type="region of interest" description="Disordered" evidence="1">
    <location>
        <begin position="165"/>
        <end position="252"/>
    </location>
</feature>
<proteinExistence type="predicted"/>
<dbReference type="AlphaFoldDB" id="A0A8C3VU75"/>
<reference evidence="3" key="1">
    <citation type="submission" date="2025-08" db="UniProtKB">
        <authorList>
            <consortium name="Ensembl"/>
        </authorList>
    </citation>
    <scope>IDENTIFICATION</scope>
</reference>
<dbReference type="PANTHER" id="PTHR46386:SF1">
    <property type="entry name" value="NUCLEAR BODY PROTEIN SP140-LIKE PROTEIN"/>
    <property type="match status" value="1"/>
</dbReference>
<dbReference type="PANTHER" id="PTHR46386">
    <property type="entry name" value="NUCLEAR BODY PROTEIN SP140"/>
    <property type="match status" value="1"/>
</dbReference>
<evidence type="ECO:0000259" key="2">
    <source>
        <dbReference type="PROSITE" id="PS51414"/>
    </source>
</evidence>
<dbReference type="Pfam" id="PF03172">
    <property type="entry name" value="HSR"/>
    <property type="match status" value="1"/>
</dbReference>
<dbReference type="GeneTree" id="ENSGT00940000162212"/>
<dbReference type="InterPro" id="IPR043563">
    <property type="entry name" value="Sp110/Sp140/Sp140L-like"/>
</dbReference>
<accession>A0A8C3VU75</accession>
<protein>
    <recommendedName>
        <fullName evidence="2">HSR domain-containing protein</fullName>
    </recommendedName>
</protein>
<dbReference type="PROSITE" id="PS51414">
    <property type="entry name" value="HSR"/>
    <property type="match status" value="1"/>
</dbReference>
<dbReference type="GO" id="GO:0005634">
    <property type="term" value="C:nucleus"/>
    <property type="evidence" value="ECO:0007669"/>
    <property type="project" value="InterPro"/>
</dbReference>
<feature type="compositionally biased region" description="Acidic residues" evidence="1">
    <location>
        <begin position="231"/>
        <end position="240"/>
    </location>
</feature>
<feature type="compositionally biased region" description="Basic residues" evidence="1">
    <location>
        <begin position="379"/>
        <end position="405"/>
    </location>
</feature>
<evidence type="ECO:0000313" key="4">
    <source>
        <dbReference type="Proteomes" id="UP000694540"/>
    </source>
</evidence>
<evidence type="ECO:0000313" key="3">
    <source>
        <dbReference type="Ensembl" id="ENSCWAP00000006378.1"/>
    </source>
</evidence>
<dbReference type="GO" id="GO:0000981">
    <property type="term" value="F:DNA-binding transcription factor activity, RNA polymerase II-specific"/>
    <property type="evidence" value="ECO:0007669"/>
    <property type="project" value="TreeGrafter"/>
</dbReference>
<feature type="compositionally biased region" description="Polar residues" evidence="1">
    <location>
        <begin position="309"/>
        <end position="323"/>
    </location>
</feature>
<dbReference type="InterPro" id="IPR004865">
    <property type="entry name" value="HSR_dom"/>
</dbReference>
<feature type="region of interest" description="Disordered" evidence="1">
    <location>
        <begin position="295"/>
        <end position="405"/>
    </location>
</feature>
<feature type="compositionally biased region" description="Basic and acidic residues" evidence="1">
    <location>
        <begin position="129"/>
        <end position="141"/>
    </location>
</feature>
<feature type="region of interest" description="Disordered" evidence="1">
    <location>
        <begin position="129"/>
        <end position="149"/>
    </location>
</feature>
<feature type="compositionally biased region" description="Basic and acidic residues" evidence="1">
    <location>
        <begin position="182"/>
        <end position="201"/>
    </location>
</feature>
<feature type="domain" description="HSR" evidence="2">
    <location>
        <begin position="8"/>
        <end position="124"/>
    </location>
</feature>
<keyword evidence="4" id="KW-1185">Reference proteome</keyword>
<evidence type="ECO:0000256" key="1">
    <source>
        <dbReference type="SAM" id="MobiDB-lite"/>
    </source>
</evidence>
<dbReference type="Ensembl" id="ENSCWAT00000006889.1">
    <property type="protein sequence ID" value="ENSCWAP00000006378.1"/>
    <property type="gene ID" value="ENSCWAG00000004906.1"/>
</dbReference>
<name>A0A8C3VU75_9CETA</name>
<sequence>MASGGSELRTRMSIETRSTDEELIYETVFNHFKRHKVEISNAIKKAFPFLEGLRDRELITNKMYEDFQDSCRNLVPVPRVVYKVLSDLEKKFSLPLLEALFSEVNMQEYPDLNHIYKSFETVIQEKLNHEEADRQEGEERTNIQLRLGQGTDKNSFQSLTWLSRGISSSDGTTTPENGLSEHLCEKEQINAKRRDTISNEKDELESQQANEQDAQESEPAGSYEQVHNESDNGDTGEEMPDPLPSVEKSTKLSNQGLQINSCSVYLVDIKKEKPFFNSEFEWQPQATDIIVISSEDSAESSDGEMSLRASRSAQKTLPGLSNTENKHFDGISNRKRRVISSDCSELSDEDILLETARPVQRNRSDISDSESSATLGNHSGKRMRKRGRPKTQSKRAPQKRGRPRG</sequence>